<keyword evidence="8 11" id="KW-1133">Transmembrane helix</keyword>
<comment type="similarity">
    <text evidence="11">Belongs to the glycosyltransferase 51 family.</text>
</comment>
<dbReference type="GO" id="GO:0005886">
    <property type="term" value="C:plasma membrane"/>
    <property type="evidence" value="ECO:0007669"/>
    <property type="project" value="UniProtKB-SubCell"/>
</dbReference>
<keyword evidence="5 11" id="KW-0812">Transmembrane</keyword>
<comment type="pathway">
    <text evidence="11">Cell wall biogenesis; peptidoglycan biosynthesis.</text>
</comment>
<comment type="caution">
    <text evidence="13">The sequence shown here is derived from an EMBL/GenBank/DDBJ whole genome shotgun (WGS) entry which is preliminary data.</text>
</comment>
<feature type="domain" description="Glycosyl transferase family 51" evidence="12">
    <location>
        <begin position="81"/>
        <end position="240"/>
    </location>
</feature>
<dbReference type="EMBL" id="RKST01000036">
    <property type="protein sequence ID" value="RUM95571.1"/>
    <property type="molecule type" value="Genomic_DNA"/>
</dbReference>
<organism evidence="13 14">
    <name type="scientific">Borborobacter arsenicus</name>
    <dbReference type="NCBI Taxonomy" id="1851146"/>
    <lineage>
        <taxon>Bacteria</taxon>
        <taxon>Pseudomonadati</taxon>
        <taxon>Pseudomonadota</taxon>
        <taxon>Alphaproteobacteria</taxon>
        <taxon>Hyphomicrobiales</taxon>
        <taxon>Phyllobacteriaceae</taxon>
        <taxon>Borborobacter</taxon>
    </lineage>
</organism>
<comment type="function">
    <text evidence="11">Peptidoglycan polymerase that catalyzes glycan chain elongation from lipid-linked precursors.</text>
</comment>
<dbReference type="GO" id="GO:0008955">
    <property type="term" value="F:peptidoglycan glycosyltransferase activity"/>
    <property type="evidence" value="ECO:0007669"/>
    <property type="project" value="UniProtKB-UniRule"/>
</dbReference>
<dbReference type="Proteomes" id="UP000281647">
    <property type="component" value="Unassembled WGS sequence"/>
</dbReference>
<dbReference type="HAMAP" id="MF_00766">
    <property type="entry name" value="PGT_MtgA"/>
    <property type="match status" value="1"/>
</dbReference>
<reference evidence="13 14" key="1">
    <citation type="submission" date="2018-11" db="EMBL/GenBank/DDBJ databases">
        <title>Pseudaminobacter arsenicus sp. nov., an arsenic-resistant bacterium isolated from arsenic-rich aquifers.</title>
        <authorList>
            <person name="Mu Y."/>
        </authorList>
    </citation>
    <scope>NUCLEOTIDE SEQUENCE [LARGE SCALE GENOMIC DNA]</scope>
    <source>
        <strain evidence="13 14">CB3</strain>
    </source>
</reference>
<keyword evidence="7 11" id="KW-0573">Peptidoglycan synthesis</keyword>
<evidence type="ECO:0000313" key="14">
    <source>
        <dbReference type="Proteomes" id="UP000281647"/>
    </source>
</evidence>
<comment type="subcellular location">
    <subcellularLocation>
        <location evidence="11">Cell inner membrane</location>
        <topology evidence="11">Single-pass membrane protein</topology>
    </subcellularLocation>
</comment>
<feature type="transmembrane region" description="Helical" evidence="11">
    <location>
        <begin position="45"/>
        <end position="68"/>
    </location>
</feature>
<dbReference type="AlphaFoldDB" id="A0A432V081"/>
<evidence type="ECO:0000256" key="3">
    <source>
        <dbReference type="ARBA" id="ARBA00022676"/>
    </source>
</evidence>
<dbReference type="InterPro" id="IPR001264">
    <property type="entry name" value="Glyco_trans_51"/>
</dbReference>
<dbReference type="GO" id="GO:0016763">
    <property type="term" value="F:pentosyltransferase activity"/>
    <property type="evidence" value="ECO:0007669"/>
    <property type="project" value="InterPro"/>
</dbReference>
<evidence type="ECO:0000313" key="13">
    <source>
        <dbReference type="EMBL" id="RUM95571.1"/>
    </source>
</evidence>
<keyword evidence="10 11" id="KW-0961">Cell wall biogenesis/degradation</keyword>
<comment type="catalytic activity">
    <reaction evidence="11">
        <text>[GlcNAc-(1-&gt;4)-Mur2Ac(oyl-L-Ala-gamma-D-Glu-L-Lys-D-Ala-D-Ala)](n)-di-trans,octa-cis-undecaprenyl diphosphate + beta-D-GlcNAc-(1-&gt;4)-Mur2Ac(oyl-L-Ala-gamma-D-Glu-L-Lys-D-Ala-D-Ala)-di-trans,octa-cis-undecaprenyl diphosphate = [GlcNAc-(1-&gt;4)-Mur2Ac(oyl-L-Ala-gamma-D-Glu-L-Lys-D-Ala-D-Ala)](n+1)-di-trans,octa-cis-undecaprenyl diphosphate + di-trans,octa-cis-undecaprenyl diphosphate + H(+)</text>
        <dbReference type="Rhea" id="RHEA:23708"/>
        <dbReference type="Rhea" id="RHEA-COMP:9602"/>
        <dbReference type="Rhea" id="RHEA-COMP:9603"/>
        <dbReference type="ChEBI" id="CHEBI:15378"/>
        <dbReference type="ChEBI" id="CHEBI:58405"/>
        <dbReference type="ChEBI" id="CHEBI:60033"/>
        <dbReference type="ChEBI" id="CHEBI:78435"/>
        <dbReference type="EC" id="2.4.99.28"/>
    </reaction>
</comment>
<proteinExistence type="inferred from homology"/>
<protein>
    <recommendedName>
        <fullName evidence="11">Biosynthetic peptidoglycan transglycosylase</fullName>
        <ecNumber evidence="11">2.4.99.28</ecNumber>
    </recommendedName>
    <alternativeName>
        <fullName evidence="11">Glycan polymerase</fullName>
    </alternativeName>
    <alternativeName>
        <fullName evidence="11">Peptidoglycan glycosyltransferase MtgA</fullName>
        <shortName evidence="11">PGT</shortName>
    </alternativeName>
</protein>
<dbReference type="GO" id="GO:0008360">
    <property type="term" value="P:regulation of cell shape"/>
    <property type="evidence" value="ECO:0007669"/>
    <property type="project" value="UniProtKB-KW"/>
</dbReference>
<dbReference type="InterPro" id="IPR036950">
    <property type="entry name" value="PBP_transglycosylase"/>
</dbReference>
<sequence length="260" mass="28500">MPKLKDEEANGLDEPIIDPETEGLAMAPKQKTRARRRPGAWIRRIALIGISVALMPVFLTILYVPAFVHPISTLMLGDLATFSGYDRRWVAIDEIAPVLVHSVIMSEDGQFCSHRGIDWNELRVVIDDAMAGEAARGASTIPMQTVKNLFLWPGRSVVRKAVEVPLAVYFDAILTKKRIMEIYLNVAEWGPGIYGVEAAAQYHFGIAASRLSARQAALLTVALPNPYTRNPSKPGPGLKRLANLIQRRASRAGGYVGCVG</sequence>
<dbReference type="GO" id="GO:0071555">
    <property type="term" value="P:cell wall organization"/>
    <property type="evidence" value="ECO:0007669"/>
    <property type="project" value="UniProtKB-KW"/>
</dbReference>
<evidence type="ECO:0000256" key="6">
    <source>
        <dbReference type="ARBA" id="ARBA00022960"/>
    </source>
</evidence>
<keyword evidence="4 11" id="KW-0808">Transferase</keyword>
<dbReference type="InterPro" id="IPR011812">
    <property type="entry name" value="Pep_trsgly"/>
</dbReference>
<dbReference type="InterPro" id="IPR023346">
    <property type="entry name" value="Lysozyme-like_dom_sf"/>
</dbReference>
<evidence type="ECO:0000256" key="2">
    <source>
        <dbReference type="ARBA" id="ARBA00022519"/>
    </source>
</evidence>
<dbReference type="Pfam" id="PF00912">
    <property type="entry name" value="Transgly"/>
    <property type="match status" value="1"/>
</dbReference>
<keyword evidence="6 11" id="KW-0133">Cell shape</keyword>
<dbReference type="UniPathway" id="UPA00219"/>
<keyword evidence="14" id="KW-1185">Reference proteome</keyword>
<gene>
    <name evidence="11" type="primary">mtgA</name>
    <name evidence="13" type="ORF">EET67_22335</name>
</gene>
<accession>A0A432V081</accession>
<dbReference type="PANTHER" id="PTHR30400:SF0">
    <property type="entry name" value="BIOSYNTHETIC PEPTIDOGLYCAN TRANSGLYCOSYLASE"/>
    <property type="match status" value="1"/>
</dbReference>
<dbReference type="Gene3D" id="1.10.3810.10">
    <property type="entry name" value="Biosynthetic peptidoglycan transglycosylase-like"/>
    <property type="match status" value="1"/>
</dbReference>
<dbReference type="PANTHER" id="PTHR30400">
    <property type="entry name" value="MONOFUNCTIONAL BIOSYNTHETIC PEPTIDOGLYCAN TRANSGLYCOSYLASE"/>
    <property type="match status" value="1"/>
</dbReference>
<evidence type="ECO:0000256" key="7">
    <source>
        <dbReference type="ARBA" id="ARBA00022984"/>
    </source>
</evidence>
<evidence type="ECO:0000256" key="10">
    <source>
        <dbReference type="ARBA" id="ARBA00023316"/>
    </source>
</evidence>
<dbReference type="EC" id="2.4.99.28" evidence="11"/>
<keyword evidence="3 11" id="KW-0328">Glycosyltransferase</keyword>
<evidence type="ECO:0000256" key="1">
    <source>
        <dbReference type="ARBA" id="ARBA00022475"/>
    </source>
</evidence>
<evidence type="ECO:0000256" key="5">
    <source>
        <dbReference type="ARBA" id="ARBA00022692"/>
    </source>
</evidence>
<evidence type="ECO:0000256" key="8">
    <source>
        <dbReference type="ARBA" id="ARBA00022989"/>
    </source>
</evidence>
<keyword evidence="2 11" id="KW-0997">Cell inner membrane</keyword>
<dbReference type="SUPFAM" id="SSF53955">
    <property type="entry name" value="Lysozyme-like"/>
    <property type="match status" value="1"/>
</dbReference>
<keyword evidence="1 11" id="KW-1003">Cell membrane</keyword>
<dbReference type="OrthoDB" id="9766909at2"/>
<evidence type="ECO:0000256" key="4">
    <source>
        <dbReference type="ARBA" id="ARBA00022679"/>
    </source>
</evidence>
<dbReference type="GO" id="GO:0009274">
    <property type="term" value="C:peptidoglycan-based cell wall"/>
    <property type="evidence" value="ECO:0007669"/>
    <property type="project" value="InterPro"/>
</dbReference>
<evidence type="ECO:0000256" key="9">
    <source>
        <dbReference type="ARBA" id="ARBA00023136"/>
    </source>
</evidence>
<dbReference type="NCBIfam" id="TIGR02070">
    <property type="entry name" value="mono_pep_trsgly"/>
    <property type="match status" value="1"/>
</dbReference>
<name>A0A432V081_9HYPH</name>
<dbReference type="GO" id="GO:0009252">
    <property type="term" value="P:peptidoglycan biosynthetic process"/>
    <property type="evidence" value="ECO:0007669"/>
    <property type="project" value="UniProtKB-UniRule"/>
</dbReference>
<evidence type="ECO:0000259" key="12">
    <source>
        <dbReference type="Pfam" id="PF00912"/>
    </source>
</evidence>
<evidence type="ECO:0000256" key="11">
    <source>
        <dbReference type="HAMAP-Rule" id="MF_00766"/>
    </source>
</evidence>
<keyword evidence="9 11" id="KW-0472">Membrane</keyword>